<evidence type="ECO:0008006" key="3">
    <source>
        <dbReference type="Google" id="ProtNLM"/>
    </source>
</evidence>
<evidence type="ECO:0000313" key="2">
    <source>
        <dbReference type="Proteomes" id="UP000886857"/>
    </source>
</evidence>
<dbReference type="Proteomes" id="UP000886857">
    <property type="component" value="Unassembled WGS sequence"/>
</dbReference>
<accession>A0A9D1SW43</accession>
<sequence length="283" mass="32049">MYTETYANYGKCVGFERGGTKVLVTLDLGPRIIWFGTPDFNFLGEDRDRNVDKGGEYFDENFGAGTKWYLYGGHRVWKSPEDLETYVPDNGAVEADLREFGGTFTCRAAKNFDYTLDLELAEDGSLTVRDIVTNKGERRRIAVWGLTVMAKGGRMILPTNDKVDDLNPVQNLVFWPYNIPGDSRFEATRGHISLAWANDSRAIKIGTMAKKGVAYYILDGKAMKWECPFEEGEYGDFSCNFESYTNDHILEVEWLSPKRELLPGECAVLTEKWSMTAPPEFAE</sequence>
<reference evidence="1" key="1">
    <citation type="submission" date="2020-10" db="EMBL/GenBank/DDBJ databases">
        <authorList>
            <person name="Gilroy R."/>
        </authorList>
    </citation>
    <scope>NUCLEOTIDE SEQUENCE</scope>
    <source>
        <strain evidence="1">10406</strain>
    </source>
</reference>
<name>A0A9D1SW43_9FIRM</name>
<dbReference type="EMBL" id="DVOE01000010">
    <property type="protein sequence ID" value="HIU98361.1"/>
    <property type="molecule type" value="Genomic_DNA"/>
</dbReference>
<dbReference type="AlphaFoldDB" id="A0A9D1SW43"/>
<comment type="caution">
    <text evidence="1">The sequence shown here is derived from an EMBL/GenBank/DDBJ whole genome shotgun (WGS) entry which is preliminary data.</text>
</comment>
<protein>
    <recommendedName>
        <fullName evidence="3">DUF4380 domain-containing protein</fullName>
    </recommendedName>
</protein>
<gene>
    <name evidence="1" type="ORF">IAC73_00780</name>
</gene>
<reference evidence="1" key="2">
    <citation type="journal article" date="2021" name="PeerJ">
        <title>Extensive microbial diversity within the chicken gut microbiome revealed by metagenomics and culture.</title>
        <authorList>
            <person name="Gilroy R."/>
            <person name="Ravi A."/>
            <person name="Getino M."/>
            <person name="Pursley I."/>
            <person name="Horton D.L."/>
            <person name="Alikhan N.F."/>
            <person name="Baker D."/>
            <person name="Gharbi K."/>
            <person name="Hall N."/>
            <person name="Watson M."/>
            <person name="Adriaenssens E.M."/>
            <person name="Foster-Nyarko E."/>
            <person name="Jarju S."/>
            <person name="Secka A."/>
            <person name="Antonio M."/>
            <person name="Oren A."/>
            <person name="Chaudhuri R.R."/>
            <person name="La Ragione R."/>
            <person name="Hildebrand F."/>
            <person name="Pallen M.J."/>
        </authorList>
    </citation>
    <scope>NUCLEOTIDE SEQUENCE</scope>
    <source>
        <strain evidence="1">10406</strain>
    </source>
</reference>
<organism evidence="1 2">
    <name type="scientific">Candidatus Limadaptatus stercoripullorum</name>
    <dbReference type="NCBI Taxonomy" id="2840846"/>
    <lineage>
        <taxon>Bacteria</taxon>
        <taxon>Bacillati</taxon>
        <taxon>Bacillota</taxon>
        <taxon>Clostridia</taxon>
        <taxon>Eubacteriales</taxon>
        <taxon>Candidatus Limadaptatus</taxon>
    </lineage>
</organism>
<proteinExistence type="predicted"/>
<evidence type="ECO:0000313" key="1">
    <source>
        <dbReference type="EMBL" id="HIU98361.1"/>
    </source>
</evidence>